<dbReference type="AlphaFoldDB" id="A0AAD7RYX4"/>
<feature type="compositionally biased region" description="Basic and acidic residues" evidence="1">
    <location>
        <begin position="1"/>
        <end position="10"/>
    </location>
</feature>
<protein>
    <submittedName>
        <fullName evidence="2">Uncharacterized protein</fullName>
    </submittedName>
</protein>
<feature type="region of interest" description="Disordered" evidence="1">
    <location>
        <begin position="1"/>
        <end position="20"/>
    </location>
</feature>
<keyword evidence="3" id="KW-1185">Reference proteome</keyword>
<accession>A0AAD7RYX4</accession>
<dbReference type="Proteomes" id="UP001221898">
    <property type="component" value="Unassembled WGS sequence"/>
</dbReference>
<gene>
    <name evidence="2" type="ORF">AAFF_G00072620</name>
</gene>
<proteinExistence type="predicted"/>
<evidence type="ECO:0000313" key="2">
    <source>
        <dbReference type="EMBL" id="KAJ8392778.1"/>
    </source>
</evidence>
<reference evidence="2" key="1">
    <citation type="journal article" date="2023" name="Science">
        <title>Genome structures resolve the early diversification of teleost fishes.</title>
        <authorList>
            <person name="Parey E."/>
            <person name="Louis A."/>
            <person name="Montfort J."/>
            <person name="Bouchez O."/>
            <person name="Roques C."/>
            <person name="Iampietro C."/>
            <person name="Lluch J."/>
            <person name="Castinel A."/>
            <person name="Donnadieu C."/>
            <person name="Desvignes T."/>
            <person name="Floi Bucao C."/>
            <person name="Jouanno E."/>
            <person name="Wen M."/>
            <person name="Mejri S."/>
            <person name="Dirks R."/>
            <person name="Jansen H."/>
            <person name="Henkel C."/>
            <person name="Chen W.J."/>
            <person name="Zahm M."/>
            <person name="Cabau C."/>
            <person name="Klopp C."/>
            <person name="Thompson A.W."/>
            <person name="Robinson-Rechavi M."/>
            <person name="Braasch I."/>
            <person name="Lecointre G."/>
            <person name="Bobe J."/>
            <person name="Postlethwait J.H."/>
            <person name="Berthelot C."/>
            <person name="Roest Crollius H."/>
            <person name="Guiguen Y."/>
        </authorList>
    </citation>
    <scope>NUCLEOTIDE SEQUENCE</scope>
    <source>
        <strain evidence="2">NC1722</strain>
    </source>
</reference>
<name>A0AAD7RYX4_9TELE</name>
<organism evidence="2 3">
    <name type="scientific">Aldrovandia affinis</name>
    <dbReference type="NCBI Taxonomy" id="143900"/>
    <lineage>
        <taxon>Eukaryota</taxon>
        <taxon>Metazoa</taxon>
        <taxon>Chordata</taxon>
        <taxon>Craniata</taxon>
        <taxon>Vertebrata</taxon>
        <taxon>Euteleostomi</taxon>
        <taxon>Actinopterygii</taxon>
        <taxon>Neopterygii</taxon>
        <taxon>Teleostei</taxon>
        <taxon>Notacanthiformes</taxon>
        <taxon>Halosauridae</taxon>
        <taxon>Aldrovandia</taxon>
    </lineage>
</organism>
<dbReference type="EMBL" id="JAINUG010000143">
    <property type="protein sequence ID" value="KAJ8392778.1"/>
    <property type="molecule type" value="Genomic_DNA"/>
</dbReference>
<comment type="caution">
    <text evidence="2">The sequence shown here is derived from an EMBL/GenBank/DDBJ whole genome shotgun (WGS) entry which is preliminary data.</text>
</comment>
<sequence length="94" mass="10250">MREVCNRSDHPVSSSMWPSFPPAGLRAIRAAKSLPASAQASPITLVKANCFLHSPKLNLQNKRAPGNPPDHFIFRETGRPRGRGSSVSGVTWFP</sequence>
<feature type="region of interest" description="Disordered" evidence="1">
    <location>
        <begin position="59"/>
        <end position="94"/>
    </location>
</feature>
<feature type="compositionally biased region" description="Low complexity" evidence="1">
    <location>
        <begin position="83"/>
        <end position="94"/>
    </location>
</feature>
<evidence type="ECO:0000256" key="1">
    <source>
        <dbReference type="SAM" id="MobiDB-lite"/>
    </source>
</evidence>
<evidence type="ECO:0000313" key="3">
    <source>
        <dbReference type="Proteomes" id="UP001221898"/>
    </source>
</evidence>